<evidence type="ECO:0000313" key="2">
    <source>
        <dbReference type="Proteomes" id="UP000663881"/>
    </source>
</evidence>
<proteinExistence type="predicted"/>
<organism evidence="1 2">
    <name type="scientific">Adineta steineri</name>
    <dbReference type="NCBI Taxonomy" id="433720"/>
    <lineage>
        <taxon>Eukaryota</taxon>
        <taxon>Metazoa</taxon>
        <taxon>Spiralia</taxon>
        <taxon>Gnathifera</taxon>
        <taxon>Rotifera</taxon>
        <taxon>Eurotatoria</taxon>
        <taxon>Bdelloidea</taxon>
        <taxon>Adinetida</taxon>
        <taxon>Adinetidae</taxon>
        <taxon>Adineta</taxon>
    </lineage>
</organism>
<feature type="non-terminal residue" evidence="1">
    <location>
        <position position="1"/>
    </location>
</feature>
<dbReference type="Proteomes" id="UP000663881">
    <property type="component" value="Unassembled WGS sequence"/>
</dbReference>
<evidence type="ECO:0000313" key="1">
    <source>
        <dbReference type="EMBL" id="CAF4373646.1"/>
    </source>
</evidence>
<dbReference type="AlphaFoldDB" id="A0A820MH82"/>
<sequence length="31" mass="3804">DRRYGEDRVYDGVEVALLKEVERKYFINEEL</sequence>
<accession>A0A820MH82</accession>
<gene>
    <name evidence="1" type="ORF">OKA104_LOCUS49972</name>
</gene>
<comment type="caution">
    <text evidence="1">The sequence shown here is derived from an EMBL/GenBank/DDBJ whole genome shotgun (WGS) entry which is preliminary data.</text>
</comment>
<name>A0A820MH82_9BILA</name>
<protein>
    <submittedName>
        <fullName evidence="1">Uncharacterized protein</fullName>
    </submittedName>
</protein>
<reference evidence="1" key="1">
    <citation type="submission" date="2021-02" db="EMBL/GenBank/DDBJ databases">
        <authorList>
            <person name="Nowell W R."/>
        </authorList>
    </citation>
    <scope>NUCLEOTIDE SEQUENCE</scope>
</reference>
<dbReference type="EMBL" id="CAJOAY010024312">
    <property type="protein sequence ID" value="CAF4373646.1"/>
    <property type="molecule type" value="Genomic_DNA"/>
</dbReference>